<keyword evidence="2" id="KW-1185">Reference proteome</keyword>
<sequence>MNIEESKSQLLINNQYQQLNYSLLFIRNTLEQLTTRNNYALVSQLQEEFRDASAALDVIKACNNVETSIDNLADIVLVLSAVADYHQLLVDDYPASPSIARVLVLQLNNMISIDTSPYQAA</sequence>
<protein>
    <submittedName>
        <fullName evidence="1">Uncharacterized protein</fullName>
    </submittedName>
</protein>
<evidence type="ECO:0000313" key="1">
    <source>
        <dbReference type="EMBL" id="CAH0991603.1"/>
    </source>
</evidence>
<comment type="caution">
    <text evidence="1">The sequence shown here is derived from an EMBL/GenBank/DDBJ whole genome shotgun (WGS) entry which is preliminary data.</text>
</comment>
<proteinExistence type="predicted"/>
<evidence type="ECO:0000313" key="2">
    <source>
        <dbReference type="Proteomes" id="UP000838100"/>
    </source>
</evidence>
<reference evidence="1" key="1">
    <citation type="submission" date="2021-12" db="EMBL/GenBank/DDBJ databases">
        <authorList>
            <person name="Rodrigo-Torres L."/>
            <person name="Arahal R. D."/>
            <person name="Lucena T."/>
        </authorList>
    </citation>
    <scope>NUCLEOTIDE SEQUENCE</scope>
    <source>
        <strain evidence="1">CECT 8267</strain>
    </source>
</reference>
<dbReference type="Proteomes" id="UP000838100">
    <property type="component" value="Unassembled WGS sequence"/>
</dbReference>
<name>A0ABM9AEH5_9GAMM</name>
<gene>
    <name evidence="1" type="ORF">SIN8267_01712</name>
</gene>
<organism evidence="1 2">
    <name type="scientific">Sinobacterium norvegicum</name>
    <dbReference type="NCBI Taxonomy" id="1641715"/>
    <lineage>
        <taxon>Bacteria</taxon>
        <taxon>Pseudomonadati</taxon>
        <taxon>Pseudomonadota</taxon>
        <taxon>Gammaproteobacteria</taxon>
        <taxon>Cellvibrionales</taxon>
        <taxon>Spongiibacteraceae</taxon>
        <taxon>Sinobacterium</taxon>
    </lineage>
</organism>
<dbReference type="RefSeq" id="WP_237444248.1">
    <property type="nucleotide sequence ID" value="NZ_CAKLPX010000001.1"/>
</dbReference>
<accession>A0ABM9AEH5</accession>
<dbReference type="EMBL" id="CAKLPX010000001">
    <property type="protein sequence ID" value="CAH0991603.1"/>
    <property type="molecule type" value="Genomic_DNA"/>
</dbReference>